<organism evidence="1">
    <name type="scientific">virus sp. ctEQ64</name>
    <dbReference type="NCBI Taxonomy" id="2825809"/>
    <lineage>
        <taxon>Viruses</taxon>
    </lineage>
</organism>
<sequence length="31" mass="3680">MNTIKYLINLELLIEQKSSLLNLHSIKLLKR</sequence>
<reference evidence="1" key="1">
    <citation type="journal article" date="2021" name="Proc. Natl. Acad. Sci. U.S.A.">
        <title>A Catalog of Tens of Thousands of Viruses from Human Metagenomes Reveals Hidden Associations with Chronic Diseases.</title>
        <authorList>
            <person name="Tisza M.J."/>
            <person name="Buck C.B."/>
        </authorList>
    </citation>
    <scope>NUCLEOTIDE SEQUENCE</scope>
    <source>
        <strain evidence="1">CtEQ64</strain>
    </source>
</reference>
<protein>
    <submittedName>
        <fullName evidence="1">Uncharacterized protein</fullName>
    </submittedName>
</protein>
<proteinExistence type="predicted"/>
<accession>A0A8S5RKI4</accession>
<evidence type="ECO:0000313" key="1">
    <source>
        <dbReference type="EMBL" id="DAE31879.1"/>
    </source>
</evidence>
<name>A0A8S5RKI4_9VIRU</name>
<dbReference type="EMBL" id="BK059112">
    <property type="protein sequence ID" value="DAE31879.1"/>
    <property type="molecule type" value="Genomic_DNA"/>
</dbReference>